<comment type="caution">
    <text evidence="2">The sequence shown here is derived from an EMBL/GenBank/DDBJ whole genome shotgun (WGS) entry which is preliminary data.</text>
</comment>
<accession>A0A9D4LPT9</accession>
<proteinExistence type="predicted"/>
<dbReference type="EMBL" id="JAIWYP010000002">
    <property type="protein sequence ID" value="KAH3861970.1"/>
    <property type="molecule type" value="Genomic_DNA"/>
</dbReference>
<name>A0A9D4LPT9_DREPO</name>
<dbReference type="AlphaFoldDB" id="A0A9D4LPT9"/>
<dbReference type="Proteomes" id="UP000828390">
    <property type="component" value="Unassembled WGS sequence"/>
</dbReference>
<gene>
    <name evidence="2" type="ORF">DPMN_024923</name>
</gene>
<evidence type="ECO:0000256" key="1">
    <source>
        <dbReference type="SAM" id="MobiDB-lite"/>
    </source>
</evidence>
<feature type="compositionally biased region" description="Basic and acidic residues" evidence="1">
    <location>
        <begin position="42"/>
        <end position="53"/>
    </location>
</feature>
<feature type="region of interest" description="Disordered" evidence="1">
    <location>
        <begin position="32"/>
        <end position="66"/>
    </location>
</feature>
<organism evidence="2 3">
    <name type="scientific">Dreissena polymorpha</name>
    <name type="common">Zebra mussel</name>
    <name type="synonym">Mytilus polymorpha</name>
    <dbReference type="NCBI Taxonomy" id="45954"/>
    <lineage>
        <taxon>Eukaryota</taxon>
        <taxon>Metazoa</taxon>
        <taxon>Spiralia</taxon>
        <taxon>Lophotrochozoa</taxon>
        <taxon>Mollusca</taxon>
        <taxon>Bivalvia</taxon>
        <taxon>Autobranchia</taxon>
        <taxon>Heteroconchia</taxon>
        <taxon>Euheterodonta</taxon>
        <taxon>Imparidentia</taxon>
        <taxon>Neoheterodontei</taxon>
        <taxon>Myida</taxon>
        <taxon>Dreissenoidea</taxon>
        <taxon>Dreissenidae</taxon>
        <taxon>Dreissena</taxon>
    </lineage>
</organism>
<sequence>MLQGPSAPNPSIRIYNMGPIYSLKHIPVTSSTAHSCQIRQGRLQDDKQRKPNDRLPGMAIPANPAY</sequence>
<evidence type="ECO:0000313" key="2">
    <source>
        <dbReference type="EMBL" id="KAH3861970.1"/>
    </source>
</evidence>
<evidence type="ECO:0000313" key="3">
    <source>
        <dbReference type="Proteomes" id="UP000828390"/>
    </source>
</evidence>
<keyword evidence="3" id="KW-1185">Reference proteome</keyword>
<reference evidence="2" key="2">
    <citation type="submission" date="2020-11" db="EMBL/GenBank/DDBJ databases">
        <authorList>
            <person name="McCartney M.A."/>
            <person name="Auch B."/>
            <person name="Kono T."/>
            <person name="Mallez S."/>
            <person name="Becker A."/>
            <person name="Gohl D.M."/>
            <person name="Silverstein K.A.T."/>
            <person name="Koren S."/>
            <person name="Bechman K.B."/>
            <person name="Herman A."/>
            <person name="Abrahante J.E."/>
            <person name="Garbe J."/>
        </authorList>
    </citation>
    <scope>NUCLEOTIDE SEQUENCE</scope>
    <source>
        <strain evidence="2">Duluth1</strain>
        <tissue evidence="2">Whole animal</tissue>
    </source>
</reference>
<reference evidence="2" key="1">
    <citation type="journal article" date="2019" name="bioRxiv">
        <title>The Genome of the Zebra Mussel, Dreissena polymorpha: A Resource for Invasive Species Research.</title>
        <authorList>
            <person name="McCartney M.A."/>
            <person name="Auch B."/>
            <person name="Kono T."/>
            <person name="Mallez S."/>
            <person name="Zhang Y."/>
            <person name="Obille A."/>
            <person name="Becker A."/>
            <person name="Abrahante J.E."/>
            <person name="Garbe J."/>
            <person name="Badalamenti J.P."/>
            <person name="Herman A."/>
            <person name="Mangelson H."/>
            <person name="Liachko I."/>
            <person name="Sullivan S."/>
            <person name="Sone E.D."/>
            <person name="Koren S."/>
            <person name="Silverstein K.A.T."/>
            <person name="Beckman K.B."/>
            <person name="Gohl D.M."/>
        </authorList>
    </citation>
    <scope>NUCLEOTIDE SEQUENCE</scope>
    <source>
        <strain evidence="2">Duluth1</strain>
        <tissue evidence="2">Whole animal</tissue>
    </source>
</reference>
<protein>
    <submittedName>
        <fullName evidence="2">Uncharacterized protein</fullName>
    </submittedName>
</protein>